<dbReference type="PATRIC" id="fig|230089.6.peg.1940"/>
<evidence type="ECO:0000313" key="2">
    <source>
        <dbReference type="Proteomes" id="UP000034866"/>
    </source>
</evidence>
<dbReference type="RefSeq" id="WP_046974674.1">
    <property type="nucleotide sequence ID" value="NZ_CP011104.1"/>
</dbReference>
<dbReference type="EMBL" id="CP011104">
    <property type="protein sequence ID" value="AKH63416.1"/>
    <property type="molecule type" value="Genomic_DNA"/>
</dbReference>
<gene>
    <name evidence="1" type="ORF">VY86_08760</name>
</gene>
<dbReference type="Proteomes" id="UP000034866">
    <property type="component" value="Chromosome"/>
</dbReference>
<organism evidence="1 2">
    <name type="scientific">Photorhabdus thracensis</name>
    <dbReference type="NCBI Taxonomy" id="230089"/>
    <lineage>
        <taxon>Bacteria</taxon>
        <taxon>Pseudomonadati</taxon>
        <taxon>Pseudomonadota</taxon>
        <taxon>Gammaproteobacteria</taxon>
        <taxon>Enterobacterales</taxon>
        <taxon>Morganellaceae</taxon>
        <taxon>Photorhabdus</taxon>
    </lineage>
</organism>
<dbReference type="KEGG" id="ptt:VY86_08760"/>
<sequence>MTKTQQAIVNGHNIGTIDEISTTLSDGKVIFKFVGADCTLDVNLKGDNYVRALVLLVNAYYNQATITLDILKSGNDNIITSIITSSSGLSG</sequence>
<dbReference type="AlphaFoldDB" id="A0A0F7LNI5"/>
<evidence type="ECO:0000313" key="1">
    <source>
        <dbReference type="EMBL" id="AKH63416.1"/>
    </source>
</evidence>
<accession>A0A0F7LNI5</accession>
<reference evidence="2" key="2">
    <citation type="submission" date="2015-03" db="EMBL/GenBank/DDBJ databases">
        <title>Genome sequence of Azospirillum thiophilum strain DSM 21654T.</title>
        <authorList>
            <person name="Kwak Y."/>
            <person name="Shin J.-H."/>
        </authorList>
    </citation>
    <scope>NUCLEOTIDE SEQUENCE [LARGE SCALE GENOMIC DNA]</scope>
    <source>
        <strain evidence="2">DSM 15199</strain>
    </source>
</reference>
<keyword evidence="2" id="KW-1185">Reference proteome</keyword>
<reference evidence="1 2" key="1">
    <citation type="journal article" date="2015" name="J. Biotechnol.">
        <title>Complete genome sequence of Photorhabdus temperata subsp. thracensis 39-8(T), an entomopathogenic bacterium for the improved commercial bioinsecticide.</title>
        <authorList>
            <person name="Kwak Y."/>
            <person name="Shin J.H."/>
        </authorList>
    </citation>
    <scope>NUCLEOTIDE SEQUENCE [LARGE SCALE GENOMIC DNA]</scope>
    <source>
        <strain evidence="1 2">DSM 15199</strain>
    </source>
</reference>
<proteinExistence type="predicted"/>
<protein>
    <submittedName>
        <fullName evidence="1">Uncharacterized protein</fullName>
    </submittedName>
</protein>
<name>A0A0F7LNI5_9GAMM</name>